<keyword evidence="1" id="KW-0472">Membrane</keyword>
<sequence length="169" mass="18736">MVKGTLLSSIAGLVLLMLFMPLTINDATAYVSDERCAEEFNLDVGDSCTRKQKCFIEFGRECADWELGETQFTSNPLGTMLQPFDHIFQGMSIVVFWSLLIGIIWLRTENPMLVGILGVTMIAAYSYALDPTLQSPEFETARTVGGALLLASLGISVYQLFHRLYAPPQ</sequence>
<keyword evidence="1" id="KW-1133">Transmembrane helix</keyword>
<feature type="transmembrane region" description="Helical" evidence="1">
    <location>
        <begin position="87"/>
        <end position="106"/>
    </location>
</feature>
<proteinExistence type="predicted"/>
<evidence type="ECO:0000256" key="1">
    <source>
        <dbReference type="SAM" id="Phobius"/>
    </source>
</evidence>
<gene>
    <name evidence="2" type="ORF">METZ01_LOCUS45428</name>
</gene>
<name>A0A381RMU6_9ZZZZ</name>
<evidence type="ECO:0000313" key="2">
    <source>
        <dbReference type="EMBL" id="SUZ92574.1"/>
    </source>
</evidence>
<dbReference type="AlphaFoldDB" id="A0A381RMU6"/>
<organism evidence="2">
    <name type="scientific">marine metagenome</name>
    <dbReference type="NCBI Taxonomy" id="408172"/>
    <lineage>
        <taxon>unclassified sequences</taxon>
        <taxon>metagenomes</taxon>
        <taxon>ecological metagenomes</taxon>
    </lineage>
</organism>
<feature type="transmembrane region" description="Helical" evidence="1">
    <location>
        <begin position="113"/>
        <end position="129"/>
    </location>
</feature>
<protein>
    <submittedName>
        <fullName evidence="2">Uncharacterized protein</fullName>
    </submittedName>
</protein>
<dbReference type="EMBL" id="UINC01002070">
    <property type="protein sequence ID" value="SUZ92574.1"/>
    <property type="molecule type" value="Genomic_DNA"/>
</dbReference>
<feature type="transmembrane region" description="Helical" evidence="1">
    <location>
        <begin position="141"/>
        <end position="161"/>
    </location>
</feature>
<keyword evidence="1" id="KW-0812">Transmembrane</keyword>
<accession>A0A381RMU6</accession>
<reference evidence="2" key="1">
    <citation type="submission" date="2018-05" db="EMBL/GenBank/DDBJ databases">
        <authorList>
            <person name="Lanie J.A."/>
            <person name="Ng W.-L."/>
            <person name="Kazmierczak K.M."/>
            <person name="Andrzejewski T.M."/>
            <person name="Davidsen T.M."/>
            <person name="Wayne K.J."/>
            <person name="Tettelin H."/>
            <person name="Glass J.I."/>
            <person name="Rusch D."/>
            <person name="Podicherti R."/>
            <person name="Tsui H.-C.T."/>
            <person name="Winkler M.E."/>
        </authorList>
    </citation>
    <scope>NUCLEOTIDE SEQUENCE</scope>
</reference>